<accession>A0A1S4KI56</accession>
<reference evidence="1" key="1">
    <citation type="submission" date="2020-05" db="UniProtKB">
        <authorList>
            <consortium name="EnsemblMetazoa"/>
        </authorList>
    </citation>
    <scope>IDENTIFICATION</scope>
    <source>
        <strain evidence="1">JHB</strain>
    </source>
</reference>
<dbReference type="InParanoid" id="A0A1S4KI56"/>
<evidence type="ECO:0000313" key="1">
    <source>
        <dbReference type="EnsemblMetazoa" id="CPIJ039881-PA"/>
    </source>
</evidence>
<proteinExistence type="predicted"/>
<keyword evidence="2" id="KW-1185">Reference proteome</keyword>
<dbReference type="VEuPathDB" id="VectorBase:CQUJHB004119"/>
<evidence type="ECO:0000313" key="2">
    <source>
        <dbReference type="Proteomes" id="UP000002320"/>
    </source>
</evidence>
<protein>
    <submittedName>
        <fullName evidence="1">Uncharacterized protein</fullName>
    </submittedName>
</protein>
<dbReference type="Proteomes" id="UP000002320">
    <property type="component" value="Unassembled WGS sequence"/>
</dbReference>
<name>A0A1S4KI56_CULQU</name>
<dbReference type="VEuPathDB" id="VectorBase:CPIJ039881"/>
<dbReference type="EnsemblMetazoa" id="CPIJ039881-RA">
    <property type="protein sequence ID" value="CPIJ039881-PA"/>
    <property type="gene ID" value="CPIJ039881"/>
</dbReference>
<sequence>MAKNLILLLLIGIVVTVELGLCTNNQSGDGFRHVKTNKLKGGGTVDIFLPEDSDEDTGLHHLGTHKLPGGGTVDIYDSTGGNNVPKAKVKSPDTPNTLLGDFQRCTK</sequence>
<organism evidence="1 2">
    <name type="scientific">Culex quinquefasciatus</name>
    <name type="common">Southern house mosquito</name>
    <name type="synonym">Culex pungens</name>
    <dbReference type="NCBI Taxonomy" id="7176"/>
    <lineage>
        <taxon>Eukaryota</taxon>
        <taxon>Metazoa</taxon>
        <taxon>Ecdysozoa</taxon>
        <taxon>Arthropoda</taxon>
        <taxon>Hexapoda</taxon>
        <taxon>Insecta</taxon>
        <taxon>Pterygota</taxon>
        <taxon>Neoptera</taxon>
        <taxon>Endopterygota</taxon>
        <taxon>Diptera</taxon>
        <taxon>Nematocera</taxon>
        <taxon>Culicoidea</taxon>
        <taxon>Culicidae</taxon>
        <taxon>Culicinae</taxon>
        <taxon>Culicini</taxon>
        <taxon>Culex</taxon>
        <taxon>Culex</taxon>
    </lineage>
</organism>
<dbReference type="AlphaFoldDB" id="A0A1S4KI56"/>